<reference evidence="2 3" key="1">
    <citation type="submission" date="2023-10" db="EMBL/GenBank/DDBJ databases">
        <title>Niallia locisalis sp.nov. isolated from a salt pond sample.</title>
        <authorList>
            <person name="Li X.-J."/>
            <person name="Dong L."/>
        </authorList>
    </citation>
    <scope>NUCLEOTIDE SEQUENCE [LARGE SCALE GENOMIC DNA]</scope>
    <source>
        <strain evidence="2 3">DSM 29761</strain>
    </source>
</reference>
<name>A0ABZ2C7R2_9BACI</name>
<evidence type="ECO:0000259" key="1">
    <source>
        <dbReference type="SMART" id="SM01008"/>
    </source>
</evidence>
<keyword evidence="2" id="KW-0560">Oxidoreductase</keyword>
<dbReference type="PANTHER" id="PTHR11908">
    <property type="entry name" value="XANTHINE DEHYDROGENASE"/>
    <property type="match status" value="1"/>
</dbReference>
<dbReference type="Pfam" id="PF02738">
    <property type="entry name" value="MoCoBD_1"/>
    <property type="match status" value="1"/>
</dbReference>
<evidence type="ECO:0000313" key="3">
    <source>
        <dbReference type="Proteomes" id="UP001357223"/>
    </source>
</evidence>
<dbReference type="GO" id="GO:0004854">
    <property type="term" value="F:xanthine dehydrogenase activity"/>
    <property type="evidence" value="ECO:0007669"/>
    <property type="project" value="UniProtKB-EC"/>
</dbReference>
<dbReference type="SMART" id="SM01008">
    <property type="entry name" value="Ald_Xan_dh_C"/>
    <property type="match status" value="1"/>
</dbReference>
<dbReference type="Gene3D" id="3.90.1170.50">
    <property type="entry name" value="Aldehyde oxidase/xanthine dehydrogenase, a/b hammerhead"/>
    <property type="match status" value="1"/>
</dbReference>
<dbReference type="RefSeq" id="WP_338448538.1">
    <property type="nucleotide sequence ID" value="NZ_CP137640.1"/>
</dbReference>
<dbReference type="InterPro" id="IPR008274">
    <property type="entry name" value="AldOxase/xan_DH_MoCoBD1"/>
</dbReference>
<keyword evidence="3" id="KW-1185">Reference proteome</keyword>
<proteinExistence type="predicted"/>
<dbReference type="EC" id="1.17.1.4" evidence="2"/>
<dbReference type="InterPro" id="IPR000674">
    <property type="entry name" value="Ald_Oxase/Xan_DH_a/b"/>
</dbReference>
<dbReference type="InterPro" id="IPR036856">
    <property type="entry name" value="Ald_Oxase/Xan_DH_a/b_sf"/>
</dbReference>
<dbReference type="NCBIfam" id="TIGR03196">
    <property type="entry name" value="pucD"/>
    <property type="match status" value="1"/>
</dbReference>
<protein>
    <submittedName>
        <fullName evidence="2">Xanthine dehydrogenase subunit D</fullName>
        <ecNumber evidence="2">1.17.1.4</ecNumber>
    </submittedName>
</protein>
<dbReference type="PANTHER" id="PTHR11908:SF157">
    <property type="entry name" value="XANTHINE DEHYDROGENASE SUBUNIT D-RELATED"/>
    <property type="match status" value="1"/>
</dbReference>
<dbReference type="Pfam" id="PF01315">
    <property type="entry name" value="Ald_Xan_dh_C"/>
    <property type="match status" value="1"/>
</dbReference>
<dbReference type="InterPro" id="IPR046867">
    <property type="entry name" value="AldOxase/xan_DH_MoCoBD2"/>
</dbReference>
<dbReference type="EMBL" id="CP137640">
    <property type="protein sequence ID" value="WVX79605.1"/>
    <property type="molecule type" value="Genomic_DNA"/>
</dbReference>
<feature type="domain" description="Aldehyde oxidase/xanthine dehydrogenase a/b hammerhead" evidence="1">
    <location>
        <begin position="23"/>
        <end position="129"/>
    </location>
</feature>
<sequence length="754" mass="81795">MVKHTSSNLKSSRIRPDGFEKVTGGLSYLTDLHVPGMLYGKILRSKYPHAKIRNLSVEKAEQVPGVKAVIISKDVPGLNGFGLIFPDQPVLCDTVVRYVGDAVAAVAAVTPEIAEKALQAIEVEYEPLPIIEDPEKALDPSSIPLHPNGNILHHANYVNGNVKEAFPVCDVIVEETYLLPRQMHAYMETEGGVFVPEEDGRLTIYAGTQHGYKDRFQLARILNLPETQIRVISSPMGGSFGGKDELNVQPYGALLAFKTGCPVKIHQSRRESVRSGIKKHPMKITMKTGVAKTGEILAHKVRIIADTGAYATLGPAVLDFAVEHAAGPYRIPNIETEGFSIFTNNGVAGEFRGFGGNQITFALEGQIDRLADRLGICPIEMRRINLRKPTDPGPVGQEIAPTNGDALVLEEISKSPLLKMEKEIKKESWKKIGVGAAISMHGGGLGFGRLDPAGGKISLNKAGKIEISFGFEEIGQGLLAVIETLTTQIIGCSPADLVIVIGDTDKVPSSGSSTASRGTSMVWHSLQLLKGPFIEKMLEKASQASGYPKEQLFLNDNGVWLRDNGVEKLAVTFKQLSYETMDQSISVETRFDFPTTPDSIPGGHFLYSFAAVAVKVEVDLLTGTVKVVDIDQAVSAGPVVNPNGYLGQIEGGTIMALGYSLLEEARMIQGRYVTENLDTYMIPGIQDIPTNMHLKAIEELWEGDSYGPRGVGEIGTIALAPAIARAIYNATGHWVTKLPVAREELLQTRRMIEW</sequence>
<dbReference type="Proteomes" id="UP001357223">
    <property type="component" value="Chromosome"/>
</dbReference>
<dbReference type="InterPro" id="IPR017609">
    <property type="entry name" value="Xanthine_dehydrogenase_dsu"/>
</dbReference>
<dbReference type="SUPFAM" id="SSF54665">
    <property type="entry name" value="CO dehydrogenase molybdoprotein N-domain-like"/>
    <property type="match status" value="1"/>
</dbReference>
<dbReference type="InterPro" id="IPR016208">
    <property type="entry name" value="Ald_Oxase/xanthine_DH-like"/>
</dbReference>
<gene>
    <name evidence="2" type="primary">pucD</name>
    <name evidence="2" type="ORF">R4Z09_20265</name>
</gene>
<dbReference type="SUPFAM" id="SSF56003">
    <property type="entry name" value="Molybdenum cofactor-binding domain"/>
    <property type="match status" value="1"/>
</dbReference>
<accession>A0ABZ2C7R2</accession>
<dbReference type="Pfam" id="PF20256">
    <property type="entry name" value="MoCoBD_2"/>
    <property type="match status" value="1"/>
</dbReference>
<evidence type="ECO:0000313" key="2">
    <source>
        <dbReference type="EMBL" id="WVX79605.1"/>
    </source>
</evidence>
<dbReference type="InterPro" id="IPR037165">
    <property type="entry name" value="AldOxase/xan_DH_Mopterin-bd_sf"/>
</dbReference>
<organism evidence="2 3">
    <name type="scientific">Niallia oryzisoli</name>
    <dbReference type="NCBI Taxonomy" id="1737571"/>
    <lineage>
        <taxon>Bacteria</taxon>
        <taxon>Bacillati</taxon>
        <taxon>Bacillota</taxon>
        <taxon>Bacilli</taxon>
        <taxon>Bacillales</taxon>
        <taxon>Bacillaceae</taxon>
        <taxon>Niallia</taxon>
    </lineage>
</organism>
<dbReference type="Gene3D" id="3.30.365.10">
    <property type="entry name" value="Aldehyde oxidase/xanthine dehydrogenase, molybdopterin binding domain"/>
    <property type="match status" value="5"/>
</dbReference>